<evidence type="ECO:0000256" key="4">
    <source>
        <dbReference type="ARBA" id="ARBA00023163"/>
    </source>
</evidence>
<dbReference type="CDD" id="cd08417">
    <property type="entry name" value="PBP2_Nitroaromatics_like"/>
    <property type="match status" value="1"/>
</dbReference>
<keyword evidence="7" id="KW-1185">Reference proteome</keyword>
<dbReference type="Proteomes" id="UP000043764">
    <property type="component" value="Unassembled WGS sequence"/>
</dbReference>
<dbReference type="GO" id="GO:0006355">
    <property type="term" value="P:regulation of DNA-templated transcription"/>
    <property type="evidence" value="ECO:0007669"/>
    <property type="project" value="InterPro"/>
</dbReference>
<sequence>MLMPRLGDLLSRKAPGIRAQLLDLVPRHHVESLERQQADLALLPDTDLPDWMMREPLFRSEYAVLARRGNPATKDLRHGERMPFDIFCSLPHVLFAPHGDLTAQSDEALAKVGRRRRVVMTVPVFSGVCRVVSESDLIGLLPLQLARKVQPVYGLDLFVPPIAIDPIQLIGVWHRKADTAPMAAWMRQQIFDILRPLDRIDLRGLAKEANP</sequence>
<dbReference type="EMBL" id="CVRL01000035">
    <property type="protein sequence ID" value="CRL11820.1"/>
    <property type="molecule type" value="Genomic_DNA"/>
</dbReference>
<dbReference type="PANTHER" id="PTHR30118:SF15">
    <property type="entry name" value="TRANSCRIPTIONAL REGULATORY PROTEIN"/>
    <property type="match status" value="1"/>
</dbReference>
<evidence type="ECO:0000256" key="1">
    <source>
        <dbReference type="ARBA" id="ARBA00009437"/>
    </source>
</evidence>
<feature type="domain" description="LysR substrate-binding" evidence="5">
    <location>
        <begin position="2"/>
        <end position="190"/>
    </location>
</feature>
<dbReference type="InterPro" id="IPR005119">
    <property type="entry name" value="LysR_subst-bd"/>
</dbReference>
<gene>
    <name evidence="6" type="primary">syrM1</name>
    <name evidence="6" type="ORF">NIT7321_02690</name>
</gene>
<keyword evidence="3" id="KW-0238">DNA-binding</keyword>
<dbReference type="Pfam" id="PF03466">
    <property type="entry name" value="LysR_substrate"/>
    <property type="match status" value="1"/>
</dbReference>
<dbReference type="InterPro" id="IPR037402">
    <property type="entry name" value="YidZ_PBP2"/>
</dbReference>
<accession>A0A0H5DIS3</accession>
<evidence type="ECO:0000259" key="5">
    <source>
        <dbReference type="Pfam" id="PF03466"/>
    </source>
</evidence>
<evidence type="ECO:0000313" key="6">
    <source>
        <dbReference type="EMBL" id="CRL11820.1"/>
    </source>
</evidence>
<proteinExistence type="inferred from homology"/>
<reference evidence="7" key="1">
    <citation type="submission" date="2015-05" db="EMBL/GenBank/DDBJ databases">
        <authorList>
            <person name="Rodrigo-Torres Lidia"/>
            <person name="Arahal R.David."/>
        </authorList>
    </citation>
    <scope>NUCLEOTIDE SEQUENCE [LARGE SCALE GENOMIC DNA]</scope>
    <source>
        <strain evidence="7">CECT 7321</strain>
    </source>
</reference>
<dbReference type="SUPFAM" id="SSF53850">
    <property type="entry name" value="Periplasmic binding protein-like II"/>
    <property type="match status" value="1"/>
</dbReference>
<dbReference type="InterPro" id="IPR050389">
    <property type="entry name" value="LysR-type_TF"/>
</dbReference>
<organism evidence="6 7">
    <name type="scientific">Phaeobacter italicus</name>
    <dbReference type="NCBI Taxonomy" id="481446"/>
    <lineage>
        <taxon>Bacteria</taxon>
        <taxon>Pseudomonadati</taxon>
        <taxon>Pseudomonadota</taxon>
        <taxon>Alphaproteobacteria</taxon>
        <taxon>Rhodobacterales</taxon>
        <taxon>Roseobacteraceae</taxon>
        <taxon>Phaeobacter</taxon>
    </lineage>
</organism>
<dbReference type="AlphaFoldDB" id="A0A0H5DIS3"/>
<dbReference type="STRING" id="481446.NIT7645_03712"/>
<dbReference type="PANTHER" id="PTHR30118">
    <property type="entry name" value="HTH-TYPE TRANSCRIPTIONAL REGULATOR LEUO-RELATED"/>
    <property type="match status" value="1"/>
</dbReference>
<protein>
    <recommendedName>
        <fullName evidence="5">LysR substrate-binding domain-containing protein</fullName>
    </recommendedName>
</protein>
<comment type="similarity">
    <text evidence="1">Belongs to the LysR transcriptional regulatory family.</text>
</comment>
<evidence type="ECO:0000313" key="7">
    <source>
        <dbReference type="Proteomes" id="UP000043764"/>
    </source>
</evidence>
<evidence type="ECO:0000256" key="3">
    <source>
        <dbReference type="ARBA" id="ARBA00023125"/>
    </source>
</evidence>
<keyword evidence="2" id="KW-0805">Transcription regulation</keyword>
<dbReference type="Gene3D" id="3.40.190.10">
    <property type="entry name" value="Periplasmic binding protein-like II"/>
    <property type="match status" value="2"/>
</dbReference>
<keyword evidence="4" id="KW-0804">Transcription</keyword>
<dbReference type="GO" id="GO:0003677">
    <property type="term" value="F:DNA binding"/>
    <property type="evidence" value="ECO:0007669"/>
    <property type="project" value="UniProtKB-KW"/>
</dbReference>
<evidence type="ECO:0000256" key="2">
    <source>
        <dbReference type="ARBA" id="ARBA00023015"/>
    </source>
</evidence>
<name>A0A0H5DIS3_9RHOB</name>